<gene>
    <name evidence="2" type="ORF">GHT09_019969</name>
    <name evidence="3" type="ORF">MONAX_5E042685</name>
</gene>
<feature type="compositionally biased region" description="Gly residues" evidence="1">
    <location>
        <begin position="230"/>
        <end position="245"/>
    </location>
</feature>
<feature type="compositionally biased region" description="Basic and acidic residues" evidence="1">
    <location>
        <begin position="96"/>
        <end position="106"/>
    </location>
</feature>
<evidence type="ECO:0000313" key="2">
    <source>
        <dbReference type="EMBL" id="KAF7459986.1"/>
    </source>
</evidence>
<dbReference type="AlphaFoldDB" id="A0A5E4AK95"/>
<evidence type="ECO:0000256" key="1">
    <source>
        <dbReference type="SAM" id="MobiDB-lite"/>
    </source>
</evidence>
<evidence type="ECO:0000313" key="3">
    <source>
        <dbReference type="EMBL" id="VTJ57119.1"/>
    </source>
</evidence>
<keyword evidence="4" id="KW-1185">Reference proteome</keyword>
<dbReference type="EMBL" id="CABDUW010000075">
    <property type="protein sequence ID" value="VTJ57119.1"/>
    <property type="molecule type" value="Genomic_DNA"/>
</dbReference>
<reference evidence="2" key="2">
    <citation type="submission" date="2020-08" db="EMBL/GenBank/DDBJ databases">
        <authorList>
            <person name="Shumante A."/>
            <person name="Zimin A.V."/>
            <person name="Puiu D."/>
            <person name="Salzberg S.L."/>
        </authorList>
    </citation>
    <scope>NUCLEOTIDE SEQUENCE</scope>
    <source>
        <strain evidence="2">WC2-LM</strain>
        <tissue evidence="2">Liver</tissue>
    </source>
</reference>
<feature type="region of interest" description="Disordered" evidence="1">
    <location>
        <begin position="56"/>
        <end position="153"/>
    </location>
</feature>
<dbReference type="Proteomes" id="UP000335636">
    <property type="component" value="Unassembled WGS sequence"/>
</dbReference>
<name>A0A5E4AK95_MARMO</name>
<accession>A0A5E4AK95</accession>
<feature type="region of interest" description="Disordered" evidence="1">
    <location>
        <begin position="186"/>
        <end position="287"/>
    </location>
</feature>
<sequence>MRVEGVLGSCIANSLHPIQTLKTQAVLKNLRGNQGATARGQCEKSQPGSVVVCRSANSGSGGCRPPLHTSYQTDSGLLEPGPGTGHAQFGPRRAKDHTWRRAHDTLRPSGANCGKAPASSYLKPATYLRPPPPSPPGRRRRVPSLPQRPSLPLAGLRSRLSTCPTAFRDAERQMVPHCGRRCRCGCGSRRRSPAGRGGTAPARRGGGGRARPVPARGRAASGTVGRDGHSGPGLGPIPGSLGGLEGSPAPTSSAAVRRHEAGLRRVGLPKHVPCGAEQPRGQAGRGRVVLNPGVRLRRTCRVISGKRDAQG</sequence>
<dbReference type="Proteomes" id="UP000662637">
    <property type="component" value="Unassembled WGS sequence"/>
</dbReference>
<evidence type="ECO:0000313" key="4">
    <source>
        <dbReference type="Proteomes" id="UP000335636"/>
    </source>
</evidence>
<organism evidence="3 4">
    <name type="scientific">Marmota monax</name>
    <name type="common">Woodchuck</name>
    <dbReference type="NCBI Taxonomy" id="9995"/>
    <lineage>
        <taxon>Eukaryota</taxon>
        <taxon>Metazoa</taxon>
        <taxon>Chordata</taxon>
        <taxon>Craniata</taxon>
        <taxon>Vertebrata</taxon>
        <taxon>Euteleostomi</taxon>
        <taxon>Mammalia</taxon>
        <taxon>Eutheria</taxon>
        <taxon>Euarchontoglires</taxon>
        <taxon>Glires</taxon>
        <taxon>Rodentia</taxon>
        <taxon>Sciuromorpha</taxon>
        <taxon>Sciuridae</taxon>
        <taxon>Xerinae</taxon>
        <taxon>Marmotini</taxon>
        <taxon>Marmota</taxon>
    </lineage>
</organism>
<reference evidence="3 4" key="1">
    <citation type="submission" date="2019-04" db="EMBL/GenBank/DDBJ databases">
        <authorList>
            <person name="Alioto T."/>
            <person name="Alioto T."/>
        </authorList>
    </citation>
    <scope>NUCLEOTIDE SEQUENCE [LARGE SCALE GENOMIC DNA]</scope>
</reference>
<protein>
    <submittedName>
        <fullName evidence="3">Uncharacterized protein</fullName>
    </submittedName>
</protein>
<dbReference type="EMBL" id="WJEC01008809">
    <property type="protein sequence ID" value="KAF7459986.1"/>
    <property type="molecule type" value="Genomic_DNA"/>
</dbReference>
<feature type="compositionally biased region" description="Low complexity" evidence="1">
    <location>
        <begin position="210"/>
        <end position="222"/>
    </location>
</feature>
<proteinExistence type="predicted"/>